<feature type="compositionally biased region" description="Basic and acidic residues" evidence="1">
    <location>
        <begin position="58"/>
        <end position="75"/>
    </location>
</feature>
<feature type="non-terminal residue" evidence="3">
    <location>
        <position position="257"/>
    </location>
</feature>
<keyword evidence="2" id="KW-0812">Transmembrane</keyword>
<comment type="caution">
    <text evidence="3">The sequence shown here is derived from an EMBL/GenBank/DDBJ whole genome shotgun (WGS) entry which is preliminary data.</text>
</comment>
<feature type="region of interest" description="Disordered" evidence="1">
    <location>
        <begin position="49"/>
        <end position="80"/>
    </location>
</feature>
<reference evidence="3" key="1">
    <citation type="journal article" date="2023" name="PhytoFront">
        <title>Draft Genome Resources of Seven Strains of Tilletia horrida, Causal Agent of Kernel Smut of Rice.</title>
        <authorList>
            <person name="Khanal S."/>
            <person name="Antony Babu S."/>
            <person name="Zhou X.G."/>
        </authorList>
    </citation>
    <scope>NUCLEOTIDE SEQUENCE</scope>
    <source>
        <strain evidence="3">TX3</strain>
    </source>
</reference>
<evidence type="ECO:0000313" key="4">
    <source>
        <dbReference type="Proteomes" id="UP001176521"/>
    </source>
</evidence>
<dbReference type="Proteomes" id="UP001176521">
    <property type="component" value="Unassembled WGS sequence"/>
</dbReference>
<name>A0AAN6JM38_9BASI</name>
<keyword evidence="2" id="KW-1133">Transmembrane helix</keyword>
<organism evidence="3 4">
    <name type="scientific">Tilletia horrida</name>
    <dbReference type="NCBI Taxonomy" id="155126"/>
    <lineage>
        <taxon>Eukaryota</taxon>
        <taxon>Fungi</taxon>
        <taxon>Dikarya</taxon>
        <taxon>Basidiomycota</taxon>
        <taxon>Ustilaginomycotina</taxon>
        <taxon>Exobasidiomycetes</taxon>
        <taxon>Tilletiales</taxon>
        <taxon>Tilletiaceae</taxon>
        <taxon>Tilletia</taxon>
    </lineage>
</organism>
<dbReference type="EMBL" id="JAPDMQ010001246">
    <property type="protein sequence ID" value="KAK0518557.1"/>
    <property type="molecule type" value="Genomic_DNA"/>
</dbReference>
<sequence length="257" mass="27923">MVPRTLPGMELKLNLFDLMLTAYHYLAHCTLGGMCCLALALLPRGHSALSSSMPPQPDGERDYAQHARSERKAQGTDHGTVAQRSIIHPAAFDYQPRCLVSGISDPWITAPRRIPQRRLRKVHPMLSRNFFLLATALLAGQALALDSTQQSHAQTIANVAKNYGTNSPQHACVTAVATAITDANSKVPASLNYPHDKVGSDHDSVGLFQQRVSIYKNIAADMDATGSTRQFLAEMVKISGWQSIAPGTLAQKVQRSA</sequence>
<dbReference type="AlphaFoldDB" id="A0AAN6JM38"/>
<proteinExistence type="predicted"/>
<evidence type="ECO:0000256" key="1">
    <source>
        <dbReference type="SAM" id="MobiDB-lite"/>
    </source>
</evidence>
<evidence type="ECO:0000313" key="3">
    <source>
        <dbReference type="EMBL" id="KAK0518557.1"/>
    </source>
</evidence>
<feature type="transmembrane region" description="Helical" evidence="2">
    <location>
        <begin position="20"/>
        <end position="42"/>
    </location>
</feature>
<feature type="transmembrane region" description="Helical" evidence="2">
    <location>
        <begin position="126"/>
        <end position="145"/>
    </location>
</feature>
<gene>
    <name evidence="3" type="ORF">OC842_007755</name>
</gene>
<keyword evidence="2" id="KW-0472">Membrane</keyword>
<keyword evidence="4" id="KW-1185">Reference proteome</keyword>
<evidence type="ECO:0000256" key="2">
    <source>
        <dbReference type="SAM" id="Phobius"/>
    </source>
</evidence>
<accession>A0AAN6JM38</accession>
<protein>
    <submittedName>
        <fullName evidence="3">Uncharacterized protein</fullName>
    </submittedName>
</protein>